<evidence type="ECO:0008006" key="4">
    <source>
        <dbReference type="Google" id="ProtNLM"/>
    </source>
</evidence>
<dbReference type="AlphaFoldDB" id="A0A9P6K961"/>
<dbReference type="SUPFAM" id="SSF82051">
    <property type="entry name" value="Obg GTP-binding protein N-terminal domain"/>
    <property type="match status" value="1"/>
</dbReference>
<gene>
    <name evidence="2" type="ORF">BGW38_009270</name>
</gene>
<dbReference type="EMBL" id="JAABOA010006735">
    <property type="protein sequence ID" value="KAF9555157.1"/>
    <property type="molecule type" value="Genomic_DNA"/>
</dbReference>
<dbReference type="InterPro" id="IPR036726">
    <property type="entry name" value="GTP1_OBG_dom_sf"/>
</dbReference>
<name>A0A9P6K961_9FUNG</name>
<feature type="compositionally biased region" description="Low complexity" evidence="1">
    <location>
        <begin position="186"/>
        <end position="209"/>
    </location>
</feature>
<evidence type="ECO:0000256" key="1">
    <source>
        <dbReference type="SAM" id="MobiDB-lite"/>
    </source>
</evidence>
<evidence type="ECO:0000313" key="3">
    <source>
        <dbReference type="Proteomes" id="UP000780801"/>
    </source>
</evidence>
<reference evidence="2" key="1">
    <citation type="journal article" date="2020" name="Fungal Divers.">
        <title>Resolving the Mortierellaceae phylogeny through synthesis of multi-gene phylogenetics and phylogenomics.</title>
        <authorList>
            <person name="Vandepol N."/>
            <person name="Liber J."/>
            <person name="Desiro A."/>
            <person name="Na H."/>
            <person name="Kennedy M."/>
            <person name="Barry K."/>
            <person name="Grigoriev I.V."/>
            <person name="Miller A.N."/>
            <person name="O'Donnell K."/>
            <person name="Stajich J.E."/>
            <person name="Bonito G."/>
        </authorList>
    </citation>
    <scope>NUCLEOTIDE SEQUENCE</scope>
    <source>
        <strain evidence="2">KOD1015</strain>
    </source>
</reference>
<dbReference type="PANTHER" id="PTHR36182:SF1">
    <property type="entry name" value="PROTEIN, PUTATIVE (AFU_ORTHOLOGUE AFUA_6G10930)-RELATED"/>
    <property type="match status" value="1"/>
</dbReference>
<dbReference type="OrthoDB" id="2342176at2759"/>
<organism evidence="2 3">
    <name type="scientific">Lunasporangiospora selenospora</name>
    <dbReference type="NCBI Taxonomy" id="979761"/>
    <lineage>
        <taxon>Eukaryota</taxon>
        <taxon>Fungi</taxon>
        <taxon>Fungi incertae sedis</taxon>
        <taxon>Mucoromycota</taxon>
        <taxon>Mortierellomycotina</taxon>
        <taxon>Mortierellomycetes</taxon>
        <taxon>Mortierellales</taxon>
        <taxon>Mortierellaceae</taxon>
        <taxon>Lunasporangiospora</taxon>
    </lineage>
</organism>
<sequence>GQSIDYNINSPIGVHGSIGQPLCKHKVPYTQRAVYKAGEVINTKYSIGAPHGGGHCQWALSYDDGRTWVVIETMIRECFRNVGNTEAYSIPVKIPDNAPSGNATFHWLWNNAVGNRELYSNCADITIQGRNGGSISGVEPLIANYGPNSVLIPEFSGNGNDGREHFAKRKPITINVPANGNGGNGNQPTTTKTTTTTKAPVPTTTTSTRPVGCPTYTPYTVTVTVTRTVTRCPTQTW</sequence>
<dbReference type="PANTHER" id="PTHR36182">
    <property type="entry name" value="PROTEIN, PUTATIVE (AFU_ORTHOLOGUE AFUA_6G10930)-RELATED"/>
    <property type="match status" value="1"/>
</dbReference>
<dbReference type="Gene3D" id="2.70.50.70">
    <property type="match status" value="1"/>
</dbReference>
<proteinExistence type="predicted"/>
<comment type="caution">
    <text evidence="2">The sequence shown here is derived from an EMBL/GenBank/DDBJ whole genome shotgun (WGS) entry which is preliminary data.</text>
</comment>
<keyword evidence="3" id="KW-1185">Reference proteome</keyword>
<evidence type="ECO:0000313" key="2">
    <source>
        <dbReference type="EMBL" id="KAF9555157.1"/>
    </source>
</evidence>
<feature type="non-terminal residue" evidence="2">
    <location>
        <position position="1"/>
    </location>
</feature>
<accession>A0A9P6K961</accession>
<protein>
    <recommendedName>
        <fullName evidence="4">Endoglucanase</fullName>
    </recommendedName>
</protein>
<dbReference type="Proteomes" id="UP000780801">
    <property type="component" value="Unassembled WGS sequence"/>
</dbReference>
<feature type="region of interest" description="Disordered" evidence="1">
    <location>
        <begin position="174"/>
        <end position="209"/>
    </location>
</feature>